<feature type="domain" description="Acetyl-coenzyme A synthetase N-terminal" evidence="8">
    <location>
        <begin position="97"/>
        <end position="151"/>
    </location>
</feature>
<reference evidence="9 10" key="1">
    <citation type="journal article" date="2019" name="Philos. Trans. R. Soc. Lond., B, Biol. Sci.">
        <title>Ant behaviour and brain gene expression of defending hosts depend on the ecological success of the intruding social parasite.</title>
        <authorList>
            <person name="Kaur R."/>
            <person name="Stoldt M."/>
            <person name="Jongepier E."/>
            <person name="Feldmeyer B."/>
            <person name="Menzel F."/>
            <person name="Bornberg-Bauer E."/>
            <person name="Foitzik S."/>
        </authorList>
    </citation>
    <scope>NUCLEOTIDE SEQUENCE [LARGE SCALE GENOMIC DNA]</scope>
    <source>
        <tissue evidence="9">Whole body</tissue>
    </source>
</reference>
<feature type="non-terminal residue" evidence="9">
    <location>
        <position position="1"/>
    </location>
</feature>
<dbReference type="EMBL" id="QBLH01000272">
    <property type="protein sequence ID" value="TGZ56795.1"/>
    <property type="molecule type" value="Genomic_DNA"/>
</dbReference>
<evidence type="ECO:0000259" key="7">
    <source>
        <dbReference type="Pfam" id="PF13193"/>
    </source>
</evidence>
<dbReference type="Gene3D" id="3.30.300.30">
    <property type="match status" value="1"/>
</dbReference>
<feature type="domain" description="AMP-binding enzyme C-terminal" evidence="7">
    <location>
        <begin position="568"/>
        <end position="646"/>
    </location>
</feature>
<dbReference type="PROSITE" id="PS00455">
    <property type="entry name" value="AMP_BINDING"/>
    <property type="match status" value="1"/>
</dbReference>
<accession>A0A4S2L255</accession>
<protein>
    <recommendedName>
        <fullName evidence="3">Acyl-CoA synthetase short-chain family member 3, mitochondrial</fullName>
        <ecNumber evidence="2">6.2.1.1</ecNumber>
    </recommendedName>
    <alternativeName>
        <fullName evidence="4">Acetate--CoA ligase 3</fullName>
    </alternativeName>
</protein>
<dbReference type="Pfam" id="PF13193">
    <property type="entry name" value="AMP-binding_C"/>
    <property type="match status" value="1"/>
</dbReference>
<evidence type="ECO:0000256" key="5">
    <source>
        <dbReference type="ARBA" id="ARBA00047935"/>
    </source>
</evidence>
<feature type="domain" description="AMP-dependent synthetase/ligase" evidence="6">
    <location>
        <begin position="158"/>
        <end position="408"/>
    </location>
</feature>
<feature type="domain" description="AMP-dependent synthetase/ligase" evidence="6">
    <location>
        <begin position="413"/>
        <end position="503"/>
    </location>
</feature>
<gene>
    <name evidence="9" type="ORF">DBV15_02844</name>
</gene>
<comment type="caution">
    <text evidence="9">The sequence shown here is derived from an EMBL/GenBank/DDBJ whole genome shotgun (WGS) entry which is preliminary data.</text>
</comment>
<organism evidence="9 10">
    <name type="scientific">Temnothorax longispinosus</name>
    <dbReference type="NCBI Taxonomy" id="300112"/>
    <lineage>
        <taxon>Eukaryota</taxon>
        <taxon>Metazoa</taxon>
        <taxon>Ecdysozoa</taxon>
        <taxon>Arthropoda</taxon>
        <taxon>Hexapoda</taxon>
        <taxon>Insecta</taxon>
        <taxon>Pterygota</taxon>
        <taxon>Neoptera</taxon>
        <taxon>Endopterygota</taxon>
        <taxon>Hymenoptera</taxon>
        <taxon>Apocrita</taxon>
        <taxon>Aculeata</taxon>
        <taxon>Formicoidea</taxon>
        <taxon>Formicidae</taxon>
        <taxon>Myrmicinae</taxon>
        <taxon>Temnothorax</taxon>
    </lineage>
</organism>
<dbReference type="InterPro" id="IPR032387">
    <property type="entry name" value="ACAS_N"/>
</dbReference>
<dbReference type="PANTHER" id="PTHR43347:SF3">
    <property type="entry name" value="ACYL-COA SYNTHETASE SHORT-CHAIN FAMILY MEMBER 3, MITOCHONDRIAL"/>
    <property type="match status" value="1"/>
</dbReference>
<dbReference type="Pfam" id="PF00501">
    <property type="entry name" value="AMP-binding"/>
    <property type="match status" value="2"/>
</dbReference>
<dbReference type="GO" id="GO:0005759">
    <property type="term" value="C:mitochondrial matrix"/>
    <property type="evidence" value="ECO:0007669"/>
    <property type="project" value="TreeGrafter"/>
</dbReference>
<dbReference type="InterPro" id="IPR045851">
    <property type="entry name" value="AMP-bd_C_sf"/>
</dbReference>
<dbReference type="InterPro" id="IPR020845">
    <property type="entry name" value="AMP-binding_CS"/>
</dbReference>
<dbReference type="PANTHER" id="PTHR43347">
    <property type="entry name" value="ACYL-COA SYNTHETASE"/>
    <property type="match status" value="1"/>
</dbReference>
<comment type="similarity">
    <text evidence="1">Belongs to the ATP-dependent AMP-binding enzyme family.</text>
</comment>
<dbReference type="Proteomes" id="UP000310200">
    <property type="component" value="Unassembled WGS sequence"/>
</dbReference>
<dbReference type="GO" id="GO:0050218">
    <property type="term" value="F:propionate-CoA ligase activity"/>
    <property type="evidence" value="ECO:0007669"/>
    <property type="project" value="TreeGrafter"/>
</dbReference>
<dbReference type="InterPro" id="IPR000873">
    <property type="entry name" value="AMP-dep_synth/lig_dom"/>
</dbReference>
<dbReference type="EC" id="6.2.1.1" evidence="2"/>
<dbReference type="STRING" id="300112.A0A4S2L255"/>
<dbReference type="AlphaFoldDB" id="A0A4S2L255"/>
<name>A0A4S2L255_9HYME</name>
<sequence length="731" mass="82107">PFHKCIYKDLTSHRGWTPLRGHRDVTAITDCKYLCSDVARIDSCKMLHQMNPDFLDAKPESSGKTCLESCIVRPRISRRGDGSDYIMNPHWNECSAYEEAYKKSLEYPGEFWGEVGSCIDWSKPWDKVLDNSNEPFTKWFVGGELNACYNAVDRHVHAGYGEKTALIHDSPQTSLIRKVTYNELLEKTSVLAGALADLGVRKGDRVIIYMPLIPETIIAILATARLGAIHSVVFGGFAANELASRIDHAEPKVIIAASCGLEPSKVVKYTTMLNGAMDMIIVPKPKCIVFQRRNVWEAPLLESQLDWDDLLKRSKPHSCVMVEANDPLYILYTSGTTGHPKGIIRPIGGHLATLCWTMKTVYGMNKSSVWWVASDMGWVVGHSYICYGPLVYGATSVMYEGKPDRTPDASQYFSLKTIFVAGEFCDYETKAWAEKAFKVPILNNWWQSETGHPITALCLEYGHYTSLPKFSTGLPVPGYDIHILREDGSKAPQHELGRIAIKLPLPPGCMLTLYRAPERFKQVYFSTFPGYYDTMDAGYIDEFGYVYVTARDDDIINVAGHRISTAALEDIILAHTDVVDAAVVGVPDHTKGEVPLCLYVRREDAMSNEEEINQELVARVRNMMGPIASFRTAAAITALPKTRSGKIIRKSIATLARSKQVKIPSTIEDPTVFREIKEVLQKPHLDVYKRQVHRFRRLFQIPSTIEDPTVFREIKEVLQKLGYAKLAPDPQ</sequence>
<dbReference type="InterPro" id="IPR025110">
    <property type="entry name" value="AMP-bd_C"/>
</dbReference>
<evidence type="ECO:0000313" key="9">
    <source>
        <dbReference type="EMBL" id="TGZ56795.1"/>
    </source>
</evidence>
<dbReference type="Pfam" id="PF16177">
    <property type="entry name" value="ACAS_N"/>
    <property type="match status" value="1"/>
</dbReference>
<evidence type="ECO:0000256" key="3">
    <source>
        <dbReference type="ARBA" id="ARBA00040004"/>
    </source>
</evidence>
<keyword evidence="10" id="KW-1185">Reference proteome</keyword>
<evidence type="ECO:0000259" key="8">
    <source>
        <dbReference type="Pfam" id="PF16177"/>
    </source>
</evidence>
<dbReference type="GO" id="GO:0003987">
    <property type="term" value="F:acetate-CoA ligase activity"/>
    <property type="evidence" value="ECO:0007669"/>
    <property type="project" value="UniProtKB-EC"/>
</dbReference>
<evidence type="ECO:0000259" key="6">
    <source>
        <dbReference type="Pfam" id="PF00501"/>
    </source>
</evidence>
<dbReference type="SUPFAM" id="SSF56801">
    <property type="entry name" value="Acetyl-CoA synthetase-like"/>
    <property type="match status" value="1"/>
</dbReference>
<dbReference type="Gene3D" id="3.40.50.12780">
    <property type="entry name" value="N-terminal domain of ligase-like"/>
    <property type="match status" value="2"/>
</dbReference>
<dbReference type="InterPro" id="IPR042099">
    <property type="entry name" value="ANL_N_sf"/>
</dbReference>
<evidence type="ECO:0000256" key="4">
    <source>
        <dbReference type="ARBA" id="ARBA00042755"/>
    </source>
</evidence>
<evidence type="ECO:0000256" key="2">
    <source>
        <dbReference type="ARBA" id="ARBA00013275"/>
    </source>
</evidence>
<evidence type="ECO:0000313" key="10">
    <source>
        <dbReference type="Proteomes" id="UP000310200"/>
    </source>
</evidence>
<evidence type="ECO:0000256" key="1">
    <source>
        <dbReference type="ARBA" id="ARBA00006432"/>
    </source>
</evidence>
<comment type="catalytic activity">
    <reaction evidence="5">
        <text>butanoate + ATP + CoA = butanoyl-CoA + AMP + diphosphate</text>
        <dbReference type="Rhea" id="RHEA:46172"/>
        <dbReference type="ChEBI" id="CHEBI:17968"/>
        <dbReference type="ChEBI" id="CHEBI:30616"/>
        <dbReference type="ChEBI" id="CHEBI:33019"/>
        <dbReference type="ChEBI" id="CHEBI:57287"/>
        <dbReference type="ChEBI" id="CHEBI:57371"/>
        <dbReference type="ChEBI" id="CHEBI:456215"/>
    </reaction>
    <physiologicalReaction direction="left-to-right" evidence="5">
        <dbReference type="Rhea" id="RHEA:46173"/>
    </physiologicalReaction>
</comment>
<proteinExistence type="inferred from homology"/>